<dbReference type="PROSITE" id="PS50053">
    <property type="entry name" value="UBIQUITIN_2"/>
    <property type="match status" value="1"/>
</dbReference>
<sequence length="204" mass="23025">MDLQHEDLLIRLRGKLNEEKIKLWEPPYAQPNGEVSPSLQDLAKKYSSELSLNYEVVFNALHELQLHSLDRSKANTEFKETGLATFRVKATVPGNKPNMLRVQKRLDIQGSELISTVANELGVTDDRLKLIFNGKVIKPTPSLDEQGVKNGAQIMALVMAAAPEIVKKEDNMYMEMKATRDDAQLLSEYIDDFADDDEYMKVGT</sequence>
<dbReference type="InterPro" id="IPR039749">
    <property type="entry name" value="NUB1"/>
</dbReference>
<evidence type="ECO:0000259" key="1">
    <source>
        <dbReference type="PROSITE" id="PS50053"/>
    </source>
</evidence>
<dbReference type="CDD" id="cd17062">
    <property type="entry name" value="Ubl_NUB1"/>
    <property type="match status" value="1"/>
</dbReference>
<dbReference type="Pfam" id="PF18037">
    <property type="entry name" value="Ubiquitin_5"/>
    <property type="match status" value="1"/>
</dbReference>
<dbReference type="OrthoDB" id="434245at2759"/>
<dbReference type="GO" id="GO:2000058">
    <property type="term" value="P:regulation of ubiquitin-dependent protein catabolic process"/>
    <property type="evidence" value="ECO:0007669"/>
    <property type="project" value="TreeGrafter"/>
</dbReference>
<dbReference type="InterPro" id="IPR058666">
    <property type="entry name" value="SASH1/NUB1_homeodomain"/>
</dbReference>
<dbReference type="AlphaFoldDB" id="A0A1E1WQE5"/>
<proteinExistence type="predicted"/>
<dbReference type="PANTHER" id="PTHR12948:SF3">
    <property type="entry name" value="NEDD8 ULTIMATE BUSTER 1"/>
    <property type="match status" value="1"/>
</dbReference>
<dbReference type="Gene3D" id="3.10.20.90">
    <property type="entry name" value="Phosphatidylinositol 3-kinase Catalytic Subunit, Chain A, domain 1"/>
    <property type="match status" value="1"/>
</dbReference>
<feature type="domain" description="Ubiquitin-like" evidence="1">
    <location>
        <begin position="111"/>
        <end position="163"/>
    </location>
</feature>
<protein>
    <recommendedName>
        <fullName evidence="1">Ubiquitin-like domain-containing protein</fullName>
    </recommendedName>
</protein>
<name>A0A1E1WQE5_PECGO</name>
<dbReference type="SUPFAM" id="SSF54236">
    <property type="entry name" value="Ubiquitin-like"/>
    <property type="match status" value="1"/>
</dbReference>
<accession>A0A1E1WQE5</accession>
<evidence type="ECO:0000313" key="2">
    <source>
        <dbReference type="EMBL" id="JAT89245.1"/>
    </source>
</evidence>
<dbReference type="EMBL" id="GDQN01001809">
    <property type="protein sequence ID" value="JAT89245.1"/>
    <property type="molecule type" value="Transcribed_RNA"/>
</dbReference>
<dbReference type="InterPro" id="IPR041207">
    <property type="entry name" value="NUB1_ubiquitin-like_dom"/>
</dbReference>
<dbReference type="InterPro" id="IPR029071">
    <property type="entry name" value="Ubiquitin-like_domsf"/>
</dbReference>
<reference evidence="2" key="1">
    <citation type="submission" date="2015-09" db="EMBL/GenBank/DDBJ databases">
        <title>De novo assembly of Pectinophora gossypiella (Pink Bollworm) gut transcriptome.</title>
        <authorList>
            <person name="Tassone E.E."/>
        </authorList>
    </citation>
    <scope>NUCLEOTIDE SEQUENCE</scope>
</reference>
<dbReference type="InterPro" id="IPR000626">
    <property type="entry name" value="Ubiquitin-like_dom"/>
</dbReference>
<dbReference type="Pfam" id="PF26285">
    <property type="entry name" value="SASH1_Homeodomain"/>
    <property type="match status" value="1"/>
</dbReference>
<organism evidence="2">
    <name type="scientific">Pectinophora gossypiella</name>
    <name type="common">Cotton pink bollworm</name>
    <name type="synonym">Depressaria gossypiella</name>
    <dbReference type="NCBI Taxonomy" id="13191"/>
    <lineage>
        <taxon>Eukaryota</taxon>
        <taxon>Metazoa</taxon>
        <taxon>Ecdysozoa</taxon>
        <taxon>Arthropoda</taxon>
        <taxon>Hexapoda</taxon>
        <taxon>Insecta</taxon>
        <taxon>Pterygota</taxon>
        <taxon>Neoptera</taxon>
        <taxon>Endopterygota</taxon>
        <taxon>Lepidoptera</taxon>
        <taxon>Glossata</taxon>
        <taxon>Ditrysia</taxon>
        <taxon>Gelechioidea</taxon>
        <taxon>Gelechiidae</taxon>
        <taxon>Apatetrinae</taxon>
        <taxon>Pectinophora</taxon>
    </lineage>
</organism>
<dbReference type="PANTHER" id="PTHR12948">
    <property type="entry name" value="NEDD8 ULTIMATE BUSTER-1 BS4 PROTEIN"/>
    <property type="match status" value="1"/>
</dbReference>
<gene>
    <name evidence="2" type="ORF">g.9582</name>
</gene>